<reference evidence="1" key="2">
    <citation type="submission" date="2012-09" db="EMBL/GenBank/DDBJ databases">
        <title>The complete sequence of Psychroflexus torquis an extreme psychrophile from sea-ice that is stimulated by light.</title>
        <authorList>
            <person name="Feng S."/>
            <person name="Powell S.M."/>
            <person name="Bowman J.P."/>
        </authorList>
    </citation>
    <scope>NUCLEOTIDE SEQUENCE [LARGE SCALE GENOMIC DNA]</scope>
    <source>
        <strain evidence="1">ATCC 700755</strain>
    </source>
</reference>
<keyword evidence="2" id="KW-1185">Reference proteome</keyword>
<sequence length="122" mass="14645">METKYKKRICPYSGEEFIPKRRNQIYVNSSYRIAHNNNKSHEKRKYTSVVNKKLAKNYDILWKLVNDEKKSIVHKEYLSGAGFLFNLYTTAYKTEEGNIVYEVYGFKYYQTDINNYKIIKSE</sequence>
<accession>K4IFS8</accession>
<dbReference type="OrthoDB" id="1367260at2"/>
<dbReference type="HOGENOM" id="CLU_2081340_0_0_10"/>
<name>K4IFS8_PSYTT</name>
<dbReference type="STRING" id="313595.P700755_000958"/>
<dbReference type="Proteomes" id="UP000008514">
    <property type="component" value="Chromosome"/>
</dbReference>
<reference evidence="1" key="1">
    <citation type="submission" date="2006-03" db="EMBL/GenBank/DDBJ databases">
        <authorList>
            <person name="Bowman J."/>
            <person name="Ferriera S."/>
            <person name="Johnson J."/>
            <person name="Kravitz S."/>
            <person name="Halpern A."/>
            <person name="Remington K."/>
            <person name="Beeson K."/>
            <person name="Tran B."/>
            <person name="Rogers Y.-H."/>
            <person name="Friedman R."/>
            <person name="Venter J.C."/>
        </authorList>
    </citation>
    <scope>NUCLEOTIDE SEQUENCE [LARGE SCALE GENOMIC DNA]</scope>
    <source>
        <strain evidence="1">ATCC 700755</strain>
    </source>
</reference>
<dbReference type="AlphaFoldDB" id="K4IFS8"/>
<dbReference type="eggNOG" id="ENOG5033DZD">
    <property type="taxonomic scope" value="Bacteria"/>
</dbReference>
<organism evidence="1 2">
    <name type="scientific">Psychroflexus torquis (strain ATCC 700755 / CIP 106069 / ACAM 623)</name>
    <dbReference type="NCBI Taxonomy" id="313595"/>
    <lineage>
        <taxon>Bacteria</taxon>
        <taxon>Pseudomonadati</taxon>
        <taxon>Bacteroidota</taxon>
        <taxon>Flavobacteriia</taxon>
        <taxon>Flavobacteriales</taxon>
        <taxon>Flavobacteriaceae</taxon>
        <taxon>Psychroflexus</taxon>
    </lineage>
</organism>
<dbReference type="EMBL" id="CP003879">
    <property type="protein sequence ID" value="AFU67931.1"/>
    <property type="molecule type" value="Genomic_DNA"/>
</dbReference>
<gene>
    <name evidence="1" type="ordered locus">P700755_000958</name>
</gene>
<dbReference type="RefSeq" id="WP_015023544.1">
    <property type="nucleotide sequence ID" value="NC_018721.1"/>
</dbReference>
<proteinExistence type="predicted"/>
<protein>
    <submittedName>
        <fullName evidence="1">Uncharacterized protein</fullName>
    </submittedName>
</protein>
<evidence type="ECO:0000313" key="2">
    <source>
        <dbReference type="Proteomes" id="UP000008514"/>
    </source>
</evidence>
<dbReference type="KEGG" id="ptq:P700755_000958"/>
<evidence type="ECO:0000313" key="1">
    <source>
        <dbReference type="EMBL" id="AFU67931.1"/>
    </source>
</evidence>